<dbReference type="AlphaFoldDB" id="A0AAV5DLK9"/>
<feature type="domain" description="RRM" evidence="10">
    <location>
        <begin position="357"/>
        <end position="421"/>
    </location>
</feature>
<keyword evidence="7" id="KW-0539">Nucleus</keyword>
<dbReference type="InterPro" id="IPR012677">
    <property type="entry name" value="Nucleotide-bd_a/b_plait_sf"/>
</dbReference>
<evidence type="ECO:0000256" key="7">
    <source>
        <dbReference type="ARBA" id="ARBA00023242"/>
    </source>
</evidence>
<keyword evidence="12" id="KW-1185">Reference proteome</keyword>
<dbReference type="PANTHER" id="PTHR14738">
    <property type="entry name" value="ZINC FINGER CCCH DOMAIN-CONTAINING PROTEIN 14"/>
    <property type="match status" value="1"/>
</dbReference>
<gene>
    <name evidence="11" type="primary">ga30078</name>
    <name evidence="11" type="ORF">PR202_ga30078</name>
</gene>
<evidence type="ECO:0000256" key="6">
    <source>
        <dbReference type="ARBA" id="ARBA00022833"/>
    </source>
</evidence>
<evidence type="ECO:0000256" key="3">
    <source>
        <dbReference type="ARBA" id="ARBA00022723"/>
    </source>
</evidence>
<name>A0AAV5DLK9_ELECO</name>
<keyword evidence="3" id="KW-0479">Metal-binding</keyword>
<feature type="region of interest" description="Disordered" evidence="9">
    <location>
        <begin position="1"/>
        <end position="20"/>
    </location>
</feature>
<keyword evidence="8" id="KW-0694">RNA-binding</keyword>
<dbReference type="SUPFAM" id="SSF54928">
    <property type="entry name" value="RNA-binding domain, RBD"/>
    <property type="match status" value="1"/>
</dbReference>
<proteinExistence type="inferred from homology"/>
<keyword evidence="4" id="KW-0677">Repeat</keyword>
<dbReference type="GO" id="GO:0008270">
    <property type="term" value="F:zinc ion binding"/>
    <property type="evidence" value="ECO:0007669"/>
    <property type="project" value="UniProtKB-KW"/>
</dbReference>
<dbReference type="GO" id="GO:0005737">
    <property type="term" value="C:cytoplasm"/>
    <property type="evidence" value="ECO:0007669"/>
    <property type="project" value="TreeGrafter"/>
</dbReference>
<evidence type="ECO:0000313" key="11">
    <source>
        <dbReference type="EMBL" id="GJN11848.1"/>
    </source>
</evidence>
<dbReference type="GO" id="GO:0005634">
    <property type="term" value="C:nucleus"/>
    <property type="evidence" value="ECO:0007669"/>
    <property type="project" value="UniProtKB-SubCell"/>
</dbReference>
<evidence type="ECO:0000256" key="8">
    <source>
        <dbReference type="PROSITE-ProRule" id="PRU00176"/>
    </source>
</evidence>
<feature type="region of interest" description="Disordered" evidence="9">
    <location>
        <begin position="279"/>
        <end position="302"/>
    </location>
</feature>
<dbReference type="PROSITE" id="PS50102">
    <property type="entry name" value="RRM"/>
    <property type="match status" value="1"/>
</dbReference>
<comment type="similarity">
    <text evidence="2">Belongs to the ZC3H14 family.</text>
</comment>
<dbReference type="InterPro" id="IPR000504">
    <property type="entry name" value="RRM_dom"/>
</dbReference>
<dbReference type="GO" id="GO:0043488">
    <property type="term" value="P:regulation of mRNA stability"/>
    <property type="evidence" value="ECO:0007669"/>
    <property type="project" value="InterPro"/>
</dbReference>
<reference evidence="11" key="2">
    <citation type="submission" date="2021-12" db="EMBL/GenBank/DDBJ databases">
        <title>Resequencing data analysis of finger millet.</title>
        <authorList>
            <person name="Hatakeyama M."/>
            <person name="Aluri S."/>
            <person name="Balachadran M.T."/>
            <person name="Sivarajan S.R."/>
            <person name="Poveda L."/>
            <person name="Shimizu-Inatsugi R."/>
            <person name="Schlapbach R."/>
            <person name="Sreeman S.M."/>
            <person name="Shimizu K.K."/>
        </authorList>
    </citation>
    <scope>NUCLEOTIDE SEQUENCE</scope>
</reference>
<evidence type="ECO:0000256" key="1">
    <source>
        <dbReference type="ARBA" id="ARBA00004123"/>
    </source>
</evidence>
<comment type="caution">
    <text evidence="11">The sequence shown here is derived from an EMBL/GenBank/DDBJ whole genome shotgun (WGS) entry which is preliminary data.</text>
</comment>
<organism evidence="11 12">
    <name type="scientific">Eleusine coracana subsp. coracana</name>
    <dbReference type="NCBI Taxonomy" id="191504"/>
    <lineage>
        <taxon>Eukaryota</taxon>
        <taxon>Viridiplantae</taxon>
        <taxon>Streptophyta</taxon>
        <taxon>Embryophyta</taxon>
        <taxon>Tracheophyta</taxon>
        <taxon>Spermatophyta</taxon>
        <taxon>Magnoliopsida</taxon>
        <taxon>Liliopsida</taxon>
        <taxon>Poales</taxon>
        <taxon>Poaceae</taxon>
        <taxon>PACMAD clade</taxon>
        <taxon>Chloridoideae</taxon>
        <taxon>Cynodonteae</taxon>
        <taxon>Eleusininae</taxon>
        <taxon>Eleusine</taxon>
    </lineage>
</organism>
<dbReference type="GO" id="GO:0008143">
    <property type="term" value="F:poly(A) binding"/>
    <property type="evidence" value="ECO:0007669"/>
    <property type="project" value="InterPro"/>
</dbReference>
<evidence type="ECO:0000259" key="10">
    <source>
        <dbReference type="PROSITE" id="PS50102"/>
    </source>
</evidence>
<evidence type="ECO:0000256" key="5">
    <source>
        <dbReference type="ARBA" id="ARBA00022771"/>
    </source>
</evidence>
<sequence length="492" mass="55062">MAREAEPDAEQQLSRRPRRLFSAEERVIPHGSALASRCRATRCRRGRAPPLPRQLLRRNPREEFLHGEHVGRNVSTRCFPEAGGTDDERMSMSLKRRPVWDRLGEPIVEDRGLVRTHVMTVQNGLHKKAKLMVPEHEQRHCADSYSHHDVFDKANPRKFTNCHTDVNTGQAHEHVGRANKSRLIGRLSFDGGRAFHGDMDRNNVQDREVLSQKSSLSLPVKSSRLQSMNEFTSKMTGLPASVPDPTRDIFTSSKGHAMTSIKSPPLTARRNSETEVLFGDQGCSPALSNTPSSVREDGSSCRNKPVKDEILDMKLKIKQMELDVLKLRSKQMQINIEKQGSLSLGPHANFDEDGDSRTVLVTNVHFAATKEALSTHFMKCGTVLNINIVMDAITGHPKGAAYITFADKDSIEKAVSLTDANIYFFSVGIFCFQVMRKADAPPGLLASVQQPWSPLQPWSPPPFQKGSTPKQASKYHLQWKREHSVLEKSPAS</sequence>
<dbReference type="Gene3D" id="3.30.70.330">
    <property type="match status" value="1"/>
</dbReference>
<dbReference type="Proteomes" id="UP001054889">
    <property type="component" value="Unassembled WGS sequence"/>
</dbReference>
<dbReference type="PANTHER" id="PTHR14738:SF29">
    <property type="entry name" value="ZINC FINGER CCCH DOMAIN-CONTAINING PROTEIN 14"/>
    <property type="match status" value="1"/>
</dbReference>
<dbReference type="SMART" id="SM00360">
    <property type="entry name" value="RRM"/>
    <property type="match status" value="1"/>
</dbReference>
<evidence type="ECO:0000256" key="2">
    <source>
        <dbReference type="ARBA" id="ARBA00008423"/>
    </source>
</evidence>
<dbReference type="Pfam" id="PF00076">
    <property type="entry name" value="RRM_1"/>
    <property type="match status" value="1"/>
</dbReference>
<dbReference type="InterPro" id="IPR040366">
    <property type="entry name" value="Nab2/ZC3H14"/>
</dbReference>
<evidence type="ECO:0000256" key="4">
    <source>
        <dbReference type="ARBA" id="ARBA00022737"/>
    </source>
</evidence>
<evidence type="ECO:0000256" key="9">
    <source>
        <dbReference type="SAM" id="MobiDB-lite"/>
    </source>
</evidence>
<keyword evidence="5" id="KW-0863">Zinc-finger</keyword>
<feature type="region of interest" description="Disordered" evidence="9">
    <location>
        <begin position="455"/>
        <end position="475"/>
    </location>
</feature>
<comment type="subcellular location">
    <subcellularLocation>
        <location evidence="1">Nucleus</location>
    </subcellularLocation>
</comment>
<keyword evidence="6" id="KW-0862">Zinc</keyword>
<accession>A0AAV5DLK9</accession>
<reference evidence="11" key="1">
    <citation type="journal article" date="2018" name="DNA Res.">
        <title>Multiple hybrid de novo genome assembly of finger millet, an orphan allotetraploid crop.</title>
        <authorList>
            <person name="Hatakeyama M."/>
            <person name="Aluri S."/>
            <person name="Balachadran M.T."/>
            <person name="Sivarajan S.R."/>
            <person name="Patrignani A."/>
            <person name="Gruter S."/>
            <person name="Poveda L."/>
            <person name="Shimizu-Inatsugi R."/>
            <person name="Baeten J."/>
            <person name="Francoijs K.J."/>
            <person name="Nataraja K.N."/>
            <person name="Reddy Y.A.N."/>
            <person name="Phadnis S."/>
            <person name="Ravikumar R.L."/>
            <person name="Schlapbach R."/>
            <person name="Sreeman S.M."/>
            <person name="Shimizu K.K."/>
        </authorList>
    </citation>
    <scope>NUCLEOTIDE SEQUENCE</scope>
</reference>
<protein>
    <recommendedName>
        <fullName evidence="10">RRM domain-containing protein</fullName>
    </recommendedName>
</protein>
<dbReference type="EMBL" id="BQKI01000020">
    <property type="protein sequence ID" value="GJN11848.1"/>
    <property type="molecule type" value="Genomic_DNA"/>
</dbReference>
<evidence type="ECO:0000313" key="12">
    <source>
        <dbReference type="Proteomes" id="UP001054889"/>
    </source>
</evidence>
<dbReference type="InterPro" id="IPR035979">
    <property type="entry name" value="RBD_domain_sf"/>
</dbReference>